<organism evidence="1 2">
    <name type="scientific">Favolaschia claudopus</name>
    <dbReference type="NCBI Taxonomy" id="2862362"/>
    <lineage>
        <taxon>Eukaryota</taxon>
        <taxon>Fungi</taxon>
        <taxon>Dikarya</taxon>
        <taxon>Basidiomycota</taxon>
        <taxon>Agaricomycotina</taxon>
        <taxon>Agaricomycetes</taxon>
        <taxon>Agaricomycetidae</taxon>
        <taxon>Agaricales</taxon>
        <taxon>Marasmiineae</taxon>
        <taxon>Mycenaceae</taxon>
        <taxon>Favolaschia</taxon>
    </lineage>
</organism>
<accession>A0AAW0AY92</accession>
<proteinExistence type="predicted"/>
<reference evidence="1 2" key="1">
    <citation type="journal article" date="2024" name="J Genomics">
        <title>Draft genome sequencing and assembly of Favolaschia claudopus CIRM-BRFM 2984 isolated from oak limbs.</title>
        <authorList>
            <person name="Navarro D."/>
            <person name="Drula E."/>
            <person name="Chaduli D."/>
            <person name="Cazenave R."/>
            <person name="Ahrendt S."/>
            <person name="Wang J."/>
            <person name="Lipzen A."/>
            <person name="Daum C."/>
            <person name="Barry K."/>
            <person name="Grigoriev I.V."/>
            <person name="Favel A."/>
            <person name="Rosso M.N."/>
            <person name="Martin F."/>
        </authorList>
    </citation>
    <scope>NUCLEOTIDE SEQUENCE [LARGE SCALE GENOMIC DNA]</scope>
    <source>
        <strain evidence="1 2">CIRM-BRFM 2984</strain>
    </source>
</reference>
<dbReference type="Proteomes" id="UP001362999">
    <property type="component" value="Unassembled WGS sequence"/>
</dbReference>
<sequence length="82" mass="8845">MSCLHTVVKTIPSSLHPALIPPPLLKIFLALATTSLMTTMYLRITAVPVVPTPHASPPQALSGPQRRLPLQNGFPSKEIILL</sequence>
<evidence type="ECO:0000313" key="1">
    <source>
        <dbReference type="EMBL" id="KAK7018131.1"/>
    </source>
</evidence>
<gene>
    <name evidence="1" type="ORF">R3P38DRAFT_3200479</name>
</gene>
<protein>
    <submittedName>
        <fullName evidence="1">Uncharacterized protein</fullName>
    </submittedName>
</protein>
<name>A0AAW0AY92_9AGAR</name>
<keyword evidence="2" id="KW-1185">Reference proteome</keyword>
<comment type="caution">
    <text evidence="1">The sequence shown here is derived from an EMBL/GenBank/DDBJ whole genome shotgun (WGS) entry which is preliminary data.</text>
</comment>
<evidence type="ECO:0000313" key="2">
    <source>
        <dbReference type="Proteomes" id="UP001362999"/>
    </source>
</evidence>
<dbReference type="AlphaFoldDB" id="A0AAW0AY92"/>
<dbReference type="EMBL" id="JAWWNJ010000046">
    <property type="protein sequence ID" value="KAK7018131.1"/>
    <property type="molecule type" value="Genomic_DNA"/>
</dbReference>